<sequence length="85" mass="9444">MGPWTVTQVLQIQVGHPDAVSVGDYHLAHHVGYALRGKRGDDADMLRLLAPYAGHRQRVVRLILAAGATEPRHGPRTPVRDYRDL</sequence>
<dbReference type="Proteomes" id="UP000250241">
    <property type="component" value="Chromosome"/>
</dbReference>
<evidence type="ECO:0008006" key="3">
    <source>
        <dbReference type="Google" id="ProtNLM"/>
    </source>
</evidence>
<proteinExistence type="predicted"/>
<evidence type="ECO:0000313" key="1">
    <source>
        <dbReference type="EMBL" id="BAV88966.1"/>
    </source>
</evidence>
<accession>A0A2Z5R378</accession>
<dbReference type="EMBL" id="AP017895">
    <property type="protein sequence ID" value="BAV88966.1"/>
    <property type="molecule type" value="Genomic_DNA"/>
</dbReference>
<evidence type="ECO:0000313" key="2">
    <source>
        <dbReference type="Proteomes" id="UP000250241"/>
    </source>
</evidence>
<protein>
    <recommendedName>
        <fullName evidence="3">3-methyladenine DNA glycosylase</fullName>
    </recommendedName>
</protein>
<reference evidence="1 2" key="1">
    <citation type="submission" date="2016-10" db="EMBL/GenBank/DDBJ databases">
        <title>Genome sequence of Rothia aeria strain JCM11412.</title>
        <authorList>
            <person name="Nambu T."/>
        </authorList>
    </citation>
    <scope>NUCLEOTIDE SEQUENCE [LARGE SCALE GENOMIC DNA]</scope>
    <source>
        <strain evidence="1 2">JCM 11412</strain>
    </source>
</reference>
<keyword evidence="2" id="KW-1185">Reference proteome</keyword>
<dbReference type="AlphaFoldDB" id="A0A2Z5R378"/>
<name>A0A2Z5R378_9MICC</name>
<dbReference type="KEGG" id="raj:RA11412_2667"/>
<organism evidence="1 2">
    <name type="scientific">Rothia aeria</name>
    <dbReference type="NCBI Taxonomy" id="172042"/>
    <lineage>
        <taxon>Bacteria</taxon>
        <taxon>Bacillati</taxon>
        <taxon>Actinomycetota</taxon>
        <taxon>Actinomycetes</taxon>
        <taxon>Micrococcales</taxon>
        <taxon>Micrococcaceae</taxon>
        <taxon>Rothia</taxon>
    </lineage>
</organism>
<gene>
    <name evidence="1" type="ORF">RA11412_2667</name>
</gene>